<feature type="region of interest" description="Disordered" evidence="1">
    <location>
        <begin position="676"/>
        <end position="744"/>
    </location>
</feature>
<dbReference type="eggNOG" id="ENOG502SFFH">
    <property type="taxonomic scope" value="Eukaryota"/>
</dbReference>
<protein>
    <submittedName>
        <fullName evidence="3">DUF262 domain-containing protein</fullName>
    </submittedName>
</protein>
<feature type="compositionally biased region" description="Basic and acidic residues" evidence="1">
    <location>
        <begin position="676"/>
        <end position="695"/>
    </location>
</feature>
<sequence>MSYDVSHPNVALPYCSSYFLMKRYRKMSTLIEVGSSKILKEWKIVKCEENPSICMDTERNVLDPKVVSAVMMIDGKLSMMKDRNIEPLSKPTLEFDHFVGIFDGHVLMATPTSEKDYIYQLVDLSGKQPQKSITLDRKILKQLFHCYIPCEDVSDRKYSLNGLFYGCNFFLFNRETRDFEQFALSDESMFFSFESSSTYSESHSNIPYKEGNSVRSFFSADHRLIEIFFDKDMKSLKADNHLPWINDIIPNSIIPTQNSGIIFFGSEQVYCYRPGSLSNIHEGKYQKSATSYYGKNGDTTILWSEDLKSCLFYIDLKCEEVVKVDLNSIKWLPYWSKEEIQKEFAFKTHQMESHPKISLLTKKEISSARNFRGEHIYKIKESARMCDFQIVCGIKCKEMFPELCSENYQEIDVKEFSNHLGAPIYRGNNEYEFGYVLDVIDGKVHVAVYSNKYHSYRIEKLPQNPNRFFTKKNEEAFGIVEPRSGNDLPQKPRVDLKDEWIINMKREELLIESGKIKVIDFTTDRDSEIKQLKLSGGVRQVLIYNYEHSLDNSNIRTDWETPGHIFDEDFDNFDMEIKHGWHVSAIVGLDHGIGFIDGDKYEDNNLFKNTNQESLEWKDAILQIKTENQNDDCTMFPFGVYSSTAIGDGIYPCLYKLDQGKVVAVKVAFERGSRVVKGGRQEEKNTRDCSDITPKKDKKKTKKEQTIIASTPSSSSQPATPSSSKSDTSLPFSTDSPLTFSPPVPPKIVASERRAWELTTNNRAIDNLFELCYSIPEYQRPYAWEIDNIMDLLDDVYNEYNKNEPESSYFIGSIVLKAGNRQQVIDGQQRLTSLSILYSALRECINKKKYEENFETISKVYLKIHKGTLKGQARIEVCNDEEGVAGKEKTFFKKYIVEEKGFANILKKASMDEGDFKKSKVDEIITKLEEAKEITSTSAMNCAKNFLHSILKIKKLFKKQEEMVDFIHFLSHNCIVVTITVPEHANELAIFGTLNLRGKDLSPMDKLKLDFGRLFGCHNHQKNQEMVDSWNHMYQEVGEDFSNILENIHQLLHPTKNVNVSNREYLKLLDQIASHMKTTVNIENLGETFMNNYMTPIFIGHQSKSSANRPVFSTNNEKNHLINKMISRTHHIAENYLPKAQKVASDIVLATLIAIAHCKEHGQHFLTYNVSSKVEEADVLQLIAIWHNHVLQVCLCDFAKVKFSYMMAEISNLLNNKVVDFKELTTILTKTKSKKKGGKKASDDSEESNYSQWSKKIIRLANNDSTAPSKKKQSNELKKIFSTVLPIIEDFLSDPNASNFDLQYPRNLKLCNIKPLLAKKMDNCYLQIGNFTLCGKSFTKDTTDENRLKYLNKEPLNINNEVKKLTNLSDFDETKCKNRTTKIVELLENILKQLEKKIL</sequence>
<dbReference type="GeneID" id="8851223"/>
<proteinExistence type="predicted"/>
<dbReference type="KEGG" id="ngr:NAEGRDRAFT_79064"/>
<dbReference type="VEuPathDB" id="AmoebaDB:NAEGRDRAFT_79064"/>
<dbReference type="InterPro" id="IPR004919">
    <property type="entry name" value="GmrSD_N"/>
</dbReference>
<feature type="domain" description="GmrSD restriction endonucleases N-terminal" evidence="2">
    <location>
        <begin position="768"/>
        <end position="1008"/>
    </location>
</feature>
<keyword evidence="4" id="KW-1185">Reference proteome</keyword>
<dbReference type="OrthoDB" id="537448at2759"/>
<dbReference type="EMBL" id="GG738858">
    <property type="protein sequence ID" value="EFC46581.1"/>
    <property type="molecule type" value="Genomic_DNA"/>
</dbReference>
<dbReference type="PANTHER" id="PTHR35149:SF1">
    <property type="entry name" value="DUF5655 DOMAIN-CONTAINING PROTEIN"/>
    <property type="match status" value="1"/>
</dbReference>
<gene>
    <name evidence="3" type="ORF">NAEGRDRAFT_79064</name>
</gene>
<reference evidence="3 4" key="1">
    <citation type="journal article" date="2010" name="Cell">
        <title>The genome of Naegleria gruberi illuminates early eukaryotic versatility.</title>
        <authorList>
            <person name="Fritz-Laylin L.K."/>
            <person name="Prochnik S.E."/>
            <person name="Ginger M.L."/>
            <person name="Dacks J.B."/>
            <person name="Carpenter M.L."/>
            <person name="Field M.C."/>
            <person name="Kuo A."/>
            <person name="Paredez A."/>
            <person name="Chapman J."/>
            <person name="Pham J."/>
            <person name="Shu S."/>
            <person name="Neupane R."/>
            <person name="Cipriano M."/>
            <person name="Mancuso J."/>
            <person name="Tu H."/>
            <person name="Salamov A."/>
            <person name="Lindquist E."/>
            <person name="Shapiro H."/>
            <person name="Lucas S."/>
            <person name="Grigoriev I.V."/>
            <person name="Cande W.Z."/>
            <person name="Fulton C."/>
            <person name="Rokhsar D.S."/>
            <person name="Dawson S.C."/>
        </authorList>
    </citation>
    <scope>NUCLEOTIDE SEQUENCE [LARGE SCALE GENOMIC DNA]</scope>
    <source>
        <strain evidence="3 4">NEG-M</strain>
    </source>
</reference>
<accession>D2V9F5</accession>
<dbReference type="Proteomes" id="UP000006671">
    <property type="component" value="Unassembled WGS sequence"/>
</dbReference>
<evidence type="ECO:0000256" key="1">
    <source>
        <dbReference type="SAM" id="MobiDB-lite"/>
    </source>
</evidence>
<dbReference type="RefSeq" id="XP_002679325.1">
    <property type="nucleotide sequence ID" value="XM_002679279.1"/>
</dbReference>
<evidence type="ECO:0000313" key="3">
    <source>
        <dbReference type="EMBL" id="EFC46581.1"/>
    </source>
</evidence>
<evidence type="ECO:0000313" key="4">
    <source>
        <dbReference type="Proteomes" id="UP000006671"/>
    </source>
</evidence>
<feature type="compositionally biased region" description="Low complexity" evidence="1">
    <location>
        <begin position="706"/>
        <end position="724"/>
    </location>
</feature>
<feature type="compositionally biased region" description="Polar residues" evidence="1">
    <location>
        <begin position="725"/>
        <end position="739"/>
    </location>
</feature>
<dbReference type="PANTHER" id="PTHR35149">
    <property type="entry name" value="SLL5132 PROTEIN"/>
    <property type="match status" value="1"/>
</dbReference>
<evidence type="ECO:0000259" key="2">
    <source>
        <dbReference type="Pfam" id="PF03235"/>
    </source>
</evidence>
<name>D2V9F5_NAEGR</name>
<dbReference type="InParanoid" id="D2V9F5"/>
<dbReference type="Pfam" id="PF03235">
    <property type="entry name" value="GmrSD_N"/>
    <property type="match status" value="1"/>
</dbReference>
<organism evidence="4">
    <name type="scientific">Naegleria gruberi</name>
    <name type="common">Amoeba</name>
    <dbReference type="NCBI Taxonomy" id="5762"/>
    <lineage>
        <taxon>Eukaryota</taxon>
        <taxon>Discoba</taxon>
        <taxon>Heterolobosea</taxon>
        <taxon>Tetramitia</taxon>
        <taxon>Eutetramitia</taxon>
        <taxon>Vahlkampfiidae</taxon>
        <taxon>Naegleria</taxon>
    </lineage>
</organism>